<evidence type="ECO:0000259" key="5">
    <source>
        <dbReference type="PROSITE" id="PS50977"/>
    </source>
</evidence>
<evidence type="ECO:0000256" key="1">
    <source>
        <dbReference type="ARBA" id="ARBA00023015"/>
    </source>
</evidence>
<feature type="domain" description="HTH tetR-type" evidence="5">
    <location>
        <begin position="19"/>
        <end position="79"/>
    </location>
</feature>
<evidence type="ECO:0000256" key="4">
    <source>
        <dbReference type="PROSITE-ProRule" id="PRU00335"/>
    </source>
</evidence>
<dbReference type="InterPro" id="IPR023772">
    <property type="entry name" value="DNA-bd_HTH_TetR-type_CS"/>
</dbReference>
<dbReference type="Gene3D" id="1.10.10.60">
    <property type="entry name" value="Homeodomain-like"/>
    <property type="match status" value="1"/>
</dbReference>
<keyword evidence="3" id="KW-0804">Transcription</keyword>
<evidence type="ECO:0000313" key="7">
    <source>
        <dbReference type="Proteomes" id="UP000230709"/>
    </source>
</evidence>
<dbReference type="InterPro" id="IPR036271">
    <property type="entry name" value="Tet_transcr_reg_TetR-rel_C_sf"/>
</dbReference>
<keyword evidence="2 4" id="KW-0238">DNA-binding</keyword>
<feature type="DNA-binding region" description="H-T-H motif" evidence="4">
    <location>
        <begin position="42"/>
        <end position="61"/>
    </location>
</feature>
<dbReference type="PROSITE" id="PS01081">
    <property type="entry name" value="HTH_TETR_1"/>
    <property type="match status" value="1"/>
</dbReference>
<dbReference type="Pfam" id="PF14246">
    <property type="entry name" value="TetR_C_7"/>
    <property type="match status" value="1"/>
</dbReference>
<dbReference type="Proteomes" id="UP000230709">
    <property type="component" value="Chromosome"/>
</dbReference>
<dbReference type="RefSeq" id="WP_003608459.1">
    <property type="nucleotide sequence ID" value="NZ_ADVE02000001.1"/>
</dbReference>
<keyword evidence="7" id="KW-1185">Reference proteome</keyword>
<dbReference type="Gene3D" id="1.10.357.10">
    <property type="entry name" value="Tetracycline Repressor, domain 2"/>
    <property type="match status" value="1"/>
</dbReference>
<dbReference type="FunFam" id="1.10.10.60:FF:000141">
    <property type="entry name" value="TetR family transcriptional regulator"/>
    <property type="match status" value="1"/>
</dbReference>
<dbReference type="SUPFAM" id="SSF46689">
    <property type="entry name" value="Homeodomain-like"/>
    <property type="match status" value="1"/>
</dbReference>
<gene>
    <name evidence="6" type="ORF">CQW49_17185</name>
</gene>
<evidence type="ECO:0000256" key="3">
    <source>
        <dbReference type="ARBA" id="ARBA00023163"/>
    </source>
</evidence>
<dbReference type="PRINTS" id="PR00455">
    <property type="entry name" value="HTHTETR"/>
</dbReference>
<proteinExistence type="predicted"/>
<dbReference type="InterPro" id="IPR001647">
    <property type="entry name" value="HTH_TetR"/>
</dbReference>
<dbReference type="InterPro" id="IPR039536">
    <property type="entry name" value="TetR_C_Proteobacteria"/>
</dbReference>
<dbReference type="PANTHER" id="PTHR30055">
    <property type="entry name" value="HTH-TYPE TRANSCRIPTIONAL REGULATOR RUTR"/>
    <property type="match status" value="1"/>
</dbReference>
<dbReference type="SUPFAM" id="SSF48498">
    <property type="entry name" value="Tetracyclin repressor-like, C-terminal domain"/>
    <property type="match status" value="1"/>
</dbReference>
<dbReference type="EMBL" id="CP023737">
    <property type="protein sequence ID" value="ATQ69425.1"/>
    <property type="molecule type" value="Genomic_DNA"/>
</dbReference>
<dbReference type="GO" id="GO:0000976">
    <property type="term" value="F:transcription cis-regulatory region binding"/>
    <property type="evidence" value="ECO:0007669"/>
    <property type="project" value="TreeGrafter"/>
</dbReference>
<dbReference type="PROSITE" id="PS50977">
    <property type="entry name" value="HTH_TETR_2"/>
    <property type="match status" value="1"/>
</dbReference>
<organism evidence="6 7">
    <name type="scientific">Methylosinus trichosporium (strain ATCC 35070 / NCIMB 11131 / UNIQEM 75 / OB3b)</name>
    <dbReference type="NCBI Taxonomy" id="595536"/>
    <lineage>
        <taxon>Bacteria</taxon>
        <taxon>Pseudomonadati</taxon>
        <taxon>Pseudomonadota</taxon>
        <taxon>Alphaproteobacteria</taxon>
        <taxon>Hyphomicrobiales</taxon>
        <taxon>Methylocystaceae</taxon>
        <taxon>Methylosinus</taxon>
    </lineage>
</organism>
<dbReference type="AlphaFoldDB" id="A0A2D2D381"/>
<accession>A0A2D2D381</accession>
<reference evidence="7" key="1">
    <citation type="submission" date="2017-10" db="EMBL/GenBank/DDBJ databases">
        <title>Completed PacBio SMRT sequence of Methylosinus trichosporium OB3b reveals presence of a third large plasmid.</title>
        <authorList>
            <person name="Charles T.C."/>
            <person name="Lynch M.D.J."/>
            <person name="Heil J.R."/>
            <person name="Cheng J."/>
        </authorList>
    </citation>
    <scope>NUCLEOTIDE SEQUENCE [LARGE SCALE GENOMIC DNA]</scope>
    <source>
        <strain evidence="7">OB3b</strain>
    </source>
</reference>
<evidence type="ECO:0000313" key="6">
    <source>
        <dbReference type="EMBL" id="ATQ69425.1"/>
    </source>
</evidence>
<dbReference type="InterPro" id="IPR050109">
    <property type="entry name" value="HTH-type_TetR-like_transc_reg"/>
</dbReference>
<protein>
    <submittedName>
        <fullName evidence="6">TetR/AcrR family transcriptional regulator</fullName>
    </submittedName>
</protein>
<dbReference type="KEGG" id="mtw:CQW49_17185"/>
<dbReference type="STRING" id="595536.GCA_000178815_01743"/>
<sequence>MTSEPVAPAPELTEEHVPGRKECQILVAARAQFLEQGFSDTSMDAIARRAGVSKATLYAYFPSKEALFSHLIQVECKEKCVTLPSPDLDEGVQPALHALCSHFVRHFLAKESMAFFQTVSGERWRFPDLCKLYFKSARQIVVDFVVAYLEQARAKRLLAFDDAGIAAEQLMNLALLDTPFRVALGLELRDQEEAERIMEAGLAVFLKAYGVTETRD</sequence>
<dbReference type="GO" id="GO:0003700">
    <property type="term" value="F:DNA-binding transcription factor activity"/>
    <property type="evidence" value="ECO:0007669"/>
    <property type="project" value="TreeGrafter"/>
</dbReference>
<evidence type="ECO:0000256" key="2">
    <source>
        <dbReference type="ARBA" id="ARBA00023125"/>
    </source>
</evidence>
<keyword evidence="1" id="KW-0805">Transcription regulation</keyword>
<name>A0A2D2D381_METT3</name>
<dbReference type="PANTHER" id="PTHR30055:SF146">
    <property type="entry name" value="HTH-TYPE TRANSCRIPTIONAL DUAL REGULATOR CECR"/>
    <property type="match status" value="1"/>
</dbReference>
<dbReference type="InterPro" id="IPR009057">
    <property type="entry name" value="Homeodomain-like_sf"/>
</dbReference>
<dbReference type="Pfam" id="PF00440">
    <property type="entry name" value="TetR_N"/>
    <property type="match status" value="1"/>
</dbReference>